<reference evidence="1" key="1">
    <citation type="submission" date="2023-08" db="EMBL/GenBank/DDBJ databases">
        <authorList>
            <person name="Alioto T."/>
            <person name="Alioto T."/>
            <person name="Gomez Garrido J."/>
        </authorList>
    </citation>
    <scope>NUCLEOTIDE SEQUENCE</scope>
</reference>
<proteinExistence type="predicted"/>
<keyword evidence="2" id="KW-1185">Reference proteome</keyword>
<sequence>MIVEPQTRSLKVLRWSESRNNGSFNEERFDAAQMFGHMFALKRVSSNRTLHHTHAPSVLTLTPHDRSFCEIDLTFLQLENLQQTSGETLDLLQQTNSSLM</sequence>
<accession>A0AAV1H9X7</accession>
<evidence type="ECO:0000313" key="2">
    <source>
        <dbReference type="Proteomes" id="UP001178508"/>
    </source>
</evidence>
<dbReference type="Proteomes" id="UP001178508">
    <property type="component" value="Chromosome 21"/>
</dbReference>
<protein>
    <submittedName>
        <fullName evidence="1">Uncharacterized protein</fullName>
    </submittedName>
</protein>
<organism evidence="1 2">
    <name type="scientific">Xyrichtys novacula</name>
    <name type="common">Pearly razorfish</name>
    <name type="synonym">Hemipteronotus novacula</name>
    <dbReference type="NCBI Taxonomy" id="13765"/>
    <lineage>
        <taxon>Eukaryota</taxon>
        <taxon>Metazoa</taxon>
        <taxon>Chordata</taxon>
        <taxon>Craniata</taxon>
        <taxon>Vertebrata</taxon>
        <taxon>Euteleostomi</taxon>
        <taxon>Actinopterygii</taxon>
        <taxon>Neopterygii</taxon>
        <taxon>Teleostei</taxon>
        <taxon>Neoteleostei</taxon>
        <taxon>Acanthomorphata</taxon>
        <taxon>Eupercaria</taxon>
        <taxon>Labriformes</taxon>
        <taxon>Labridae</taxon>
        <taxon>Xyrichtys</taxon>
    </lineage>
</organism>
<gene>
    <name evidence="1" type="ORF">XNOV1_A017651</name>
</gene>
<name>A0AAV1H9X7_XYRNO</name>
<evidence type="ECO:0000313" key="1">
    <source>
        <dbReference type="EMBL" id="CAJ1082852.1"/>
    </source>
</evidence>
<dbReference type="AlphaFoldDB" id="A0AAV1H9X7"/>
<dbReference type="EMBL" id="OY660884">
    <property type="protein sequence ID" value="CAJ1082852.1"/>
    <property type="molecule type" value="Genomic_DNA"/>
</dbReference>